<evidence type="ECO:0000256" key="2">
    <source>
        <dbReference type="ARBA" id="ARBA00022448"/>
    </source>
</evidence>
<comment type="similarity">
    <text evidence="9">Belongs to the TatA/E family.</text>
</comment>
<keyword evidence="7 9" id="KW-0811">Translocation</keyword>
<dbReference type="EnsemblBacteria" id="AAT83130">
    <property type="protein sequence ID" value="AAT83130"/>
    <property type="gene ID" value="PPA1379"/>
</dbReference>
<protein>
    <recommendedName>
        <fullName evidence="9">Sec-independent protein translocase protein TatA</fullName>
    </recommendedName>
</protein>
<keyword evidence="4 9" id="KW-0812">Transmembrane</keyword>
<evidence type="ECO:0000256" key="9">
    <source>
        <dbReference type="HAMAP-Rule" id="MF_00236"/>
    </source>
</evidence>
<evidence type="ECO:0000256" key="8">
    <source>
        <dbReference type="ARBA" id="ARBA00023136"/>
    </source>
</evidence>
<dbReference type="GO" id="GO:0043953">
    <property type="term" value="P:protein transport by the Tat complex"/>
    <property type="evidence" value="ECO:0007669"/>
    <property type="project" value="UniProtKB-UniRule"/>
</dbReference>
<evidence type="ECO:0000256" key="1">
    <source>
        <dbReference type="ARBA" id="ARBA00004162"/>
    </source>
</evidence>
<dbReference type="PANTHER" id="PTHR42982:SF1">
    <property type="entry name" value="SEC-INDEPENDENT PROTEIN TRANSLOCASE PROTEIN TATA"/>
    <property type="match status" value="1"/>
</dbReference>
<comment type="subunit">
    <text evidence="9">The Tat system comprises two distinct complexes: a TatABC complex, containing multiple copies of TatA, TatB and TatC subunits, and a separate TatA complex, containing only TatA subunits. Substrates initially bind to the TatABC complex, which probably triggers association of the separate TatA complex to form the active translocon.</text>
</comment>
<dbReference type="InterPro" id="IPR003369">
    <property type="entry name" value="TatA/B/E"/>
</dbReference>
<dbReference type="GO" id="GO:0008320">
    <property type="term" value="F:protein transmembrane transporter activity"/>
    <property type="evidence" value="ECO:0007669"/>
    <property type="project" value="UniProtKB-UniRule"/>
</dbReference>
<name>Q6A7Y5_CUTAK</name>
<dbReference type="InterPro" id="IPR006312">
    <property type="entry name" value="TatA/E"/>
</dbReference>
<dbReference type="PANTHER" id="PTHR42982">
    <property type="entry name" value="SEC-INDEPENDENT PROTEIN TRANSLOCASE PROTEIN TATA"/>
    <property type="match status" value="1"/>
</dbReference>
<organism evidence="11 12">
    <name type="scientific">Cutibacterium acnes (strain DSM 16379 / KPA171202)</name>
    <name type="common">Propionibacterium acnes</name>
    <dbReference type="NCBI Taxonomy" id="267747"/>
    <lineage>
        <taxon>Bacteria</taxon>
        <taxon>Bacillati</taxon>
        <taxon>Actinomycetota</taxon>
        <taxon>Actinomycetes</taxon>
        <taxon>Propionibacteriales</taxon>
        <taxon>Propionibacteriaceae</taxon>
        <taxon>Cutibacterium</taxon>
    </lineage>
</organism>
<keyword evidence="6 9" id="KW-1133">Transmembrane helix</keyword>
<evidence type="ECO:0000256" key="3">
    <source>
        <dbReference type="ARBA" id="ARBA00022475"/>
    </source>
</evidence>
<dbReference type="HOGENOM" id="CLU_086034_5_4_11"/>
<keyword evidence="3 9" id="KW-1003">Cell membrane</keyword>
<evidence type="ECO:0000256" key="6">
    <source>
        <dbReference type="ARBA" id="ARBA00022989"/>
    </source>
</evidence>
<comment type="function">
    <text evidence="9">Part of the twin-arginine translocation (Tat) system that transports large folded proteins containing a characteristic twin-arginine motif in their signal peptide across membranes. TatA could form the protein-conducting channel of the Tat system.</text>
</comment>
<dbReference type="AlphaFoldDB" id="Q6A7Y5"/>
<sequence length="87" mass="9092">MPAKSGRRASMAPLLIANEATIIIIVLLALVLFGGSRIAGVGKGAGRAIREFKEETAGLNKGKDAKAEKDIEATEADVAKDETKPTE</sequence>
<dbReference type="eggNOG" id="COG1826">
    <property type="taxonomic scope" value="Bacteria"/>
</dbReference>
<dbReference type="GO" id="GO:0033281">
    <property type="term" value="C:TAT protein transport complex"/>
    <property type="evidence" value="ECO:0007669"/>
    <property type="project" value="UniProtKB-UniRule"/>
</dbReference>
<keyword evidence="8 9" id="KW-0472">Membrane</keyword>
<evidence type="ECO:0000313" key="11">
    <source>
        <dbReference type="EMBL" id="AAT83130.1"/>
    </source>
</evidence>
<dbReference type="KEGG" id="pac:PPA1379"/>
<keyword evidence="5 9" id="KW-0653">Protein transport</keyword>
<evidence type="ECO:0000256" key="7">
    <source>
        <dbReference type="ARBA" id="ARBA00023010"/>
    </source>
</evidence>
<evidence type="ECO:0000256" key="5">
    <source>
        <dbReference type="ARBA" id="ARBA00022927"/>
    </source>
</evidence>
<feature type="transmembrane region" description="Helical" evidence="9">
    <location>
        <begin position="12"/>
        <end position="33"/>
    </location>
</feature>
<dbReference type="Gene3D" id="1.20.5.3310">
    <property type="match status" value="1"/>
</dbReference>
<keyword evidence="2 9" id="KW-0813">Transport</keyword>
<reference evidence="11 12" key="1">
    <citation type="journal article" date="2004" name="Science">
        <title>The complete genome sequence of Propionibacterium acnes, a commensal of human skin.</title>
        <authorList>
            <person name="Bruggemann H."/>
            <person name="Henne A."/>
            <person name="Hoster F."/>
            <person name="Liesegang H."/>
            <person name="Wiezer A."/>
            <person name="Strittmatter A."/>
            <person name="Hujer S."/>
            <person name="Durre P."/>
            <person name="Gottschalk G."/>
        </authorList>
    </citation>
    <scope>NUCLEOTIDE SEQUENCE [LARGE SCALE GENOMIC DNA]</scope>
    <source>
        <strain evidence="12">DSM 16379 / KPA171202</strain>
    </source>
</reference>
<dbReference type="HAMAP" id="MF_00236">
    <property type="entry name" value="TatA_E"/>
    <property type="match status" value="1"/>
</dbReference>
<feature type="region of interest" description="Disordered" evidence="10">
    <location>
        <begin position="58"/>
        <end position="87"/>
    </location>
</feature>
<proteinExistence type="inferred from homology"/>
<dbReference type="SMR" id="Q6A7Y5"/>
<evidence type="ECO:0000313" key="12">
    <source>
        <dbReference type="Proteomes" id="UP000000603"/>
    </source>
</evidence>
<accession>Q6A7Y5</accession>
<gene>
    <name evidence="9" type="primary">tatA</name>
    <name evidence="11" type="ordered locus">PPA1379</name>
</gene>
<dbReference type="Pfam" id="PF02416">
    <property type="entry name" value="TatA_B_E"/>
    <property type="match status" value="1"/>
</dbReference>
<dbReference type="Proteomes" id="UP000000603">
    <property type="component" value="Chromosome"/>
</dbReference>
<comment type="subcellular location">
    <subcellularLocation>
        <location evidence="1 9">Cell membrane</location>
        <topology evidence="1 9">Single-pass membrane protein</topology>
    </subcellularLocation>
</comment>
<dbReference type="EMBL" id="AE017283">
    <property type="protein sequence ID" value="AAT83130.1"/>
    <property type="molecule type" value="Genomic_DNA"/>
</dbReference>
<evidence type="ECO:0000256" key="10">
    <source>
        <dbReference type="SAM" id="MobiDB-lite"/>
    </source>
</evidence>
<evidence type="ECO:0000256" key="4">
    <source>
        <dbReference type="ARBA" id="ARBA00022692"/>
    </source>
</evidence>